<comment type="caution">
    <text evidence="3">The sequence shown here is derived from an EMBL/GenBank/DDBJ whole genome shotgun (WGS) entry which is preliminary data.</text>
</comment>
<reference evidence="3" key="1">
    <citation type="journal article" date="2021" name="PeerJ">
        <title>Extensive microbial diversity within the chicken gut microbiome revealed by metagenomics and culture.</title>
        <authorList>
            <person name="Gilroy R."/>
            <person name="Ravi A."/>
            <person name="Getino M."/>
            <person name="Pursley I."/>
            <person name="Horton D.L."/>
            <person name="Alikhan N.F."/>
            <person name="Baker D."/>
            <person name="Gharbi K."/>
            <person name="Hall N."/>
            <person name="Watson M."/>
            <person name="Adriaenssens E.M."/>
            <person name="Foster-Nyarko E."/>
            <person name="Jarju S."/>
            <person name="Secka A."/>
            <person name="Antonio M."/>
            <person name="Oren A."/>
            <person name="Chaudhuri R.R."/>
            <person name="La Ragione R."/>
            <person name="Hildebrand F."/>
            <person name="Pallen M.J."/>
        </authorList>
    </citation>
    <scope>NUCLEOTIDE SEQUENCE</scope>
    <source>
        <strain evidence="3">6627</strain>
    </source>
</reference>
<sequence>MPHQIFGFGWDELASIVAVFSTVFGVFIGWLVHTVNSNFAKNSKPIHESIDKLTDVITGLKYQLLSHQQSIQDIQNKAEKNEESINDHEARLKILEKEEEDKK</sequence>
<keyword evidence="2" id="KW-1133">Transmembrane helix</keyword>
<feature type="coiled-coil region" evidence="1">
    <location>
        <begin position="71"/>
        <end position="98"/>
    </location>
</feature>
<organism evidence="3 4">
    <name type="scientific">Candidatus Ligilactobacillus excrementigallinarum</name>
    <dbReference type="NCBI Taxonomy" id="2838641"/>
    <lineage>
        <taxon>Bacteria</taxon>
        <taxon>Bacillati</taxon>
        <taxon>Bacillota</taxon>
        <taxon>Bacilli</taxon>
        <taxon>Lactobacillales</taxon>
        <taxon>Lactobacillaceae</taxon>
        <taxon>Ligilactobacillus</taxon>
    </lineage>
</organism>
<evidence type="ECO:0008006" key="5">
    <source>
        <dbReference type="Google" id="ProtNLM"/>
    </source>
</evidence>
<accession>A0A9D1UVE3</accession>
<keyword evidence="2" id="KW-0472">Membrane</keyword>
<evidence type="ECO:0000313" key="4">
    <source>
        <dbReference type="Proteomes" id="UP000823963"/>
    </source>
</evidence>
<dbReference type="EMBL" id="DXFP01000003">
    <property type="protein sequence ID" value="HIX01175.1"/>
    <property type="molecule type" value="Genomic_DNA"/>
</dbReference>
<protein>
    <recommendedName>
        <fullName evidence="5">Holin</fullName>
    </recommendedName>
</protein>
<dbReference type="AlphaFoldDB" id="A0A9D1UVE3"/>
<keyword evidence="1" id="KW-0175">Coiled coil</keyword>
<reference evidence="3" key="2">
    <citation type="submission" date="2021-04" db="EMBL/GenBank/DDBJ databases">
        <authorList>
            <person name="Gilroy R."/>
        </authorList>
    </citation>
    <scope>NUCLEOTIDE SEQUENCE</scope>
    <source>
        <strain evidence="3">6627</strain>
    </source>
</reference>
<feature type="transmembrane region" description="Helical" evidence="2">
    <location>
        <begin position="13"/>
        <end position="32"/>
    </location>
</feature>
<evidence type="ECO:0000256" key="2">
    <source>
        <dbReference type="SAM" id="Phobius"/>
    </source>
</evidence>
<gene>
    <name evidence="3" type="ORF">H9861_00255</name>
</gene>
<evidence type="ECO:0000313" key="3">
    <source>
        <dbReference type="EMBL" id="HIX01175.1"/>
    </source>
</evidence>
<name>A0A9D1UVE3_9LACO</name>
<keyword evidence="2" id="KW-0812">Transmembrane</keyword>
<dbReference type="Proteomes" id="UP000823963">
    <property type="component" value="Unassembled WGS sequence"/>
</dbReference>
<evidence type="ECO:0000256" key="1">
    <source>
        <dbReference type="SAM" id="Coils"/>
    </source>
</evidence>
<proteinExistence type="predicted"/>